<reference evidence="12 13" key="1">
    <citation type="submission" date="2019-02" db="EMBL/GenBank/DDBJ databases">
        <title>Deep-cultivation of Planctomycetes and their phenomic and genomic characterization uncovers novel biology.</title>
        <authorList>
            <person name="Wiegand S."/>
            <person name="Jogler M."/>
            <person name="Boedeker C."/>
            <person name="Pinto D."/>
            <person name="Vollmers J."/>
            <person name="Rivas-Marin E."/>
            <person name="Kohn T."/>
            <person name="Peeters S.H."/>
            <person name="Heuer A."/>
            <person name="Rast P."/>
            <person name="Oberbeckmann S."/>
            <person name="Bunk B."/>
            <person name="Jeske O."/>
            <person name="Meyerdierks A."/>
            <person name="Storesund J.E."/>
            <person name="Kallscheuer N."/>
            <person name="Luecker S."/>
            <person name="Lage O.M."/>
            <person name="Pohl T."/>
            <person name="Merkel B.J."/>
            <person name="Hornburger P."/>
            <person name="Mueller R.-W."/>
            <person name="Bruemmer F."/>
            <person name="Labrenz M."/>
            <person name="Spormann A.M."/>
            <person name="Op Den Camp H."/>
            <person name="Overmann J."/>
            <person name="Amann R."/>
            <person name="Jetten M.S.M."/>
            <person name="Mascher T."/>
            <person name="Medema M.H."/>
            <person name="Devos D.P."/>
            <person name="Kaster A.-K."/>
            <person name="Ovreas L."/>
            <person name="Rohde M."/>
            <person name="Galperin M.Y."/>
            <person name="Jogler C."/>
        </authorList>
    </citation>
    <scope>NUCLEOTIDE SEQUENCE [LARGE SCALE GENOMIC DNA]</scope>
    <source>
        <strain evidence="12 13">Q31b</strain>
    </source>
</reference>
<accession>A0A5C6DM88</accession>
<keyword evidence="10" id="KW-0732">Signal</keyword>
<keyword evidence="2" id="KW-0858">Xylan degradation</keyword>
<evidence type="ECO:0000256" key="5">
    <source>
        <dbReference type="ARBA" id="ARBA00022837"/>
    </source>
</evidence>
<evidence type="ECO:0000313" key="12">
    <source>
        <dbReference type="EMBL" id="TWU37918.1"/>
    </source>
</evidence>
<dbReference type="PANTHER" id="PTHR43772:SF2">
    <property type="entry name" value="PUTATIVE (AFU_ORTHOLOGUE AFUA_2G04480)-RELATED"/>
    <property type="match status" value="1"/>
</dbReference>
<keyword evidence="6" id="KW-1015">Disulfide bond</keyword>
<dbReference type="Gene3D" id="2.60.120.260">
    <property type="entry name" value="Galactose-binding domain-like"/>
    <property type="match status" value="2"/>
</dbReference>
<evidence type="ECO:0000256" key="6">
    <source>
        <dbReference type="ARBA" id="ARBA00023157"/>
    </source>
</evidence>
<dbReference type="Pfam" id="PF04616">
    <property type="entry name" value="Glyco_hydro_43"/>
    <property type="match status" value="2"/>
</dbReference>
<dbReference type="InterPro" id="IPR023296">
    <property type="entry name" value="Glyco_hydro_beta-prop_sf"/>
</dbReference>
<feature type="signal peptide" evidence="10">
    <location>
        <begin position="1"/>
        <end position="18"/>
    </location>
</feature>
<dbReference type="InterPro" id="IPR008979">
    <property type="entry name" value="Galactose-bd-like_sf"/>
</dbReference>
<comment type="similarity">
    <text evidence="1">Belongs to the glycosyl hydrolase 43 family.</text>
</comment>
<protein>
    <submittedName>
        <fullName evidence="12">Xylosidase/arabinosidase</fullName>
    </submittedName>
</protein>
<gene>
    <name evidence="12" type="primary">xsa_2</name>
    <name evidence="12" type="ORF">Q31b_47070</name>
</gene>
<feature type="domain" description="F5/8 type C" evidence="11">
    <location>
        <begin position="717"/>
        <end position="866"/>
    </location>
</feature>
<dbReference type="InterPro" id="IPR052176">
    <property type="entry name" value="Glycosyl_Hydrlase_43_Enz"/>
</dbReference>
<evidence type="ECO:0000256" key="1">
    <source>
        <dbReference type="ARBA" id="ARBA00009865"/>
    </source>
</evidence>
<dbReference type="OrthoDB" id="9801455at2"/>
<dbReference type="SUPFAM" id="SSF49785">
    <property type="entry name" value="Galactose-binding domain-like"/>
    <property type="match status" value="2"/>
</dbReference>
<dbReference type="PANTHER" id="PTHR43772">
    <property type="entry name" value="ENDO-1,4-BETA-XYLANASE"/>
    <property type="match status" value="1"/>
</dbReference>
<dbReference type="PROSITE" id="PS50022">
    <property type="entry name" value="FA58C_3"/>
    <property type="match status" value="1"/>
</dbReference>
<keyword evidence="4" id="KW-0378">Hydrolase</keyword>
<dbReference type="EMBL" id="SJPY01000007">
    <property type="protein sequence ID" value="TWU37918.1"/>
    <property type="molecule type" value="Genomic_DNA"/>
</dbReference>
<name>A0A5C6DM88_9BACT</name>
<proteinExistence type="inferred from homology"/>
<dbReference type="InterPro" id="IPR000421">
    <property type="entry name" value="FA58C"/>
</dbReference>
<comment type="caution">
    <text evidence="12">The sequence shown here is derived from an EMBL/GenBank/DDBJ whole genome shotgun (WGS) entry which is preliminary data.</text>
</comment>
<keyword evidence="13" id="KW-1185">Reference proteome</keyword>
<evidence type="ECO:0000259" key="11">
    <source>
        <dbReference type="PROSITE" id="PS50022"/>
    </source>
</evidence>
<evidence type="ECO:0000256" key="4">
    <source>
        <dbReference type="ARBA" id="ARBA00022801"/>
    </source>
</evidence>
<keyword evidence="5" id="KW-0106">Calcium</keyword>
<keyword evidence="7" id="KW-0119">Carbohydrate metabolism</keyword>
<feature type="site" description="Important for catalytic activity, responsible for pKa modulation of the active site Glu and correct orientation of both the proton donor and substrate" evidence="9">
    <location>
        <position position="432"/>
    </location>
</feature>
<keyword evidence="3" id="KW-0479">Metal-binding</keyword>
<dbReference type="Pfam" id="PF22633">
    <property type="entry name" value="F5_F8_type_C_2"/>
    <property type="match status" value="2"/>
</dbReference>
<evidence type="ECO:0000256" key="7">
    <source>
        <dbReference type="ARBA" id="ARBA00023277"/>
    </source>
</evidence>
<evidence type="ECO:0000256" key="9">
    <source>
        <dbReference type="PIRSR" id="PIRSR606710-2"/>
    </source>
</evidence>
<evidence type="ECO:0000256" key="10">
    <source>
        <dbReference type="SAM" id="SignalP"/>
    </source>
</evidence>
<organism evidence="12 13">
    <name type="scientific">Novipirellula aureliae</name>
    <dbReference type="NCBI Taxonomy" id="2527966"/>
    <lineage>
        <taxon>Bacteria</taxon>
        <taxon>Pseudomonadati</taxon>
        <taxon>Planctomycetota</taxon>
        <taxon>Planctomycetia</taxon>
        <taxon>Pirellulales</taxon>
        <taxon>Pirellulaceae</taxon>
        <taxon>Novipirellula</taxon>
    </lineage>
</organism>
<keyword evidence="2" id="KW-0624">Polysaccharide degradation</keyword>
<dbReference type="Gene3D" id="2.115.10.20">
    <property type="entry name" value="Glycosyl hydrolase domain, family 43"/>
    <property type="match status" value="2"/>
</dbReference>
<sequence length="869" mass="96946" precursor="true">MKKLLIAYLICSVGSLCAAERAKNPFIKHMLTADPTARVWEDGRLYVYPSTDIKGKGYRSMDGYHVFSTDDMLDWKDHGEILHSRDVDWSDVSGAMWAPDCVYKDGIYYFYFPHTNNDGEWEVGIATSTKPASDFKVQGFVKGATTYCDPCVFLDDDGQAYLYAVVKKKCYAVKLKSNMKEIDGEWALQELEDHREGPFVFKRNGTYYLMYPDNAKDGHQMRYAMSQSPLGPWDCKGVFLEKTTSYTTHGSVVEYKGKWYLFYHSCDLSGGKSTNRSICFDEVTFNDDGTIQLVQQTRDITMQKGGNPIIQHMYTADPSAHVWADGKMWIYPSHDQNDATSYGSMNGHHVFSSPDLVNWTDHGEIMHTDDIRWAKKGHLWAPDCAYKDGTYYYYYPARDKANKNRVGVATSTSPSGPFTDSGAYIEGTDEIDPACFVDDDGQAYLYWGGHRDPVRMAKLNDDMKTLGEVKQVTLPEFYEAPWIHKRNGIYYLSYATGTHAPIAYATSTSPMGPFTYQGVLMDKVPNCVTNHHSIVKFKGRWYIFYHSVALSGRSHRRSVCVDYLYHNEDGSIKKVVQTKEGVSPVPFNAALNKKAVQSSTEFGAEAGRAVDGNTSSMRNDASVACTGDEATAWWQVDLEEDFLIDEIKIWNQEGPGGAKLTEYTISVFDEYQDVVWSSQQTSSAKRPTSVYVGGKVGRTVKIQLAGTGALSLAEVEVLSTSIPLPKIPMNPNVAKGKPATQSSTKLRASASRAVDGNTNGAFFDGSVTHTGDDEQAWWQVDLEADYEIGDINVWNRSDKSSIGRLSDYKVTILDADQKEVWSNHQTKQAGFPTTVNAGGAEGRYVKVQLMSGNNGLCLAEVQVFSNSSD</sequence>
<dbReference type="Proteomes" id="UP000315471">
    <property type="component" value="Unassembled WGS sequence"/>
</dbReference>
<feature type="chain" id="PRO_5022970274" evidence="10">
    <location>
        <begin position="19"/>
        <end position="869"/>
    </location>
</feature>
<dbReference type="InterPro" id="IPR006710">
    <property type="entry name" value="Glyco_hydro_43"/>
</dbReference>
<evidence type="ECO:0000256" key="3">
    <source>
        <dbReference type="ARBA" id="ARBA00022723"/>
    </source>
</evidence>
<dbReference type="SUPFAM" id="SSF75005">
    <property type="entry name" value="Arabinanase/levansucrase/invertase"/>
    <property type="match status" value="2"/>
</dbReference>
<dbReference type="GO" id="GO:0046872">
    <property type="term" value="F:metal ion binding"/>
    <property type="evidence" value="ECO:0007669"/>
    <property type="project" value="UniProtKB-KW"/>
</dbReference>
<evidence type="ECO:0000256" key="2">
    <source>
        <dbReference type="ARBA" id="ARBA00022651"/>
    </source>
</evidence>
<evidence type="ECO:0000313" key="13">
    <source>
        <dbReference type="Proteomes" id="UP000315471"/>
    </source>
</evidence>
<dbReference type="AlphaFoldDB" id="A0A5C6DM88"/>
<evidence type="ECO:0000256" key="8">
    <source>
        <dbReference type="ARBA" id="ARBA00023295"/>
    </source>
</evidence>
<dbReference type="GO" id="GO:0004553">
    <property type="term" value="F:hydrolase activity, hydrolyzing O-glycosyl compounds"/>
    <property type="evidence" value="ECO:0007669"/>
    <property type="project" value="InterPro"/>
</dbReference>
<dbReference type="SMART" id="SM00607">
    <property type="entry name" value="FTP"/>
    <property type="match status" value="2"/>
</dbReference>
<dbReference type="CDD" id="cd08990">
    <property type="entry name" value="GH43_AXH_like"/>
    <property type="match status" value="2"/>
</dbReference>
<dbReference type="InterPro" id="IPR006585">
    <property type="entry name" value="FTP1"/>
</dbReference>
<dbReference type="GO" id="GO:0045493">
    <property type="term" value="P:xylan catabolic process"/>
    <property type="evidence" value="ECO:0007669"/>
    <property type="project" value="UniProtKB-KW"/>
</dbReference>
<keyword evidence="8" id="KW-0326">Glycosidase</keyword>
<dbReference type="RefSeq" id="WP_146601833.1">
    <property type="nucleotide sequence ID" value="NZ_SJPY01000007.1"/>
</dbReference>